<dbReference type="PROSITE" id="PS50213">
    <property type="entry name" value="FAS1"/>
    <property type="match status" value="2"/>
</dbReference>
<reference evidence="2 3" key="1">
    <citation type="submission" date="2016-07" db="EMBL/GenBank/DDBJ databases">
        <title>Pervasive Adenine N6-methylation of Active Genes in Fungi.</title>
        <authorList>
            <consortium name="DOE Joint Genome Institute"/>
            <person name="Mondo S.J."/>
            <person name="Dannebaum R.O."/>
            <person name="Kuo R.C."/>
            <person name="Labutti K."/>
            <person name="Haridas S."/>
            <person name="Kuo A."/>
            <person name="Salamov A."/>
            <person name="Ahrendt S.R."/>
            <person name="Lipzen A."/>
            <person name="Sullivan W."/>
            <person name="Andreopoulos W.B."/>
            <person name="Clum A."/>
            <person name="Lindquist E."/>
            <person name="Daum C."/>
            <person name="Ramamoorthy G.K."/>
            <person name="Gryganskyi A."/>
            <person name="Culley D."/>
            <person name="Magnuson J.K."/>
            <person name="James T.Y."/>
            <person name="O'Malley M.A."/>
            <person name="Stajich J.E."/>
            <person name="Spatafora J.W."/>
            <person name="Visel A."/>
            <person name="Grigoriev I.V."/>
        </authorList>
    </citation>
    <scope>NUCLEOTIDE SEQUENCE [LARGE SCALE GENOMIC DNA]</scope>
    <source>
        <strain evidence="2 3">62-1032</strain>
    </source>
</reference>
<evidence type="ECO:0000313" key="2">
    <source>
        <dbReference type="EMBL" id="ORY39744.1"/>
    </source>
</evidence>
<dbReference type="InterPro" id="IPR050904">
    <property type="entry name" value="Adhesion/Biosynth-related"/>
</dbReference>
<organism evidence="2 3">
    <name type="scientific">Leucosporidium creatinivorum</name>
    <dbReference type="NCBI Taxonomy" id="106004"/>
    <lineage>
        <taxon>Eukaryota</taxon>
        <taxon>Fungi</taxon>
        <taxon>Dikarya</taxon>
        <taxon>Basidiomycota</taxon>
        <taxon>Pucciniomycotina</taxon>
        <taxon>Microbotryomycetes</taxon>
        <taxon>Leucosporidiales</taxon>
        <taxon>Leucosporidium</taxon>
    </lineage>
</organism>
<accession>A0A1Y2BYI9</accession>
<feature type="domain" description="FAS1" evidence="1">
    <location>
        <begin position="194"/>
        <end position="349"/>
    </location>
</feature>
<dbReference type="EMBL" id="MCGR01000145">
    <property type="protein sequence ID" value="ORY39744.1"/>
    <property type="molecule type" value="Genomic_DNA"/>
</dbReference>
<feature type="non-terminal residue" evidence="2">
    <location>
        <position position="478"/>
    </location>
</feature>
<sequence>MQKPWSSARRSRSSAPEGQTQALHCFRVALGIEEHVQVPTGYQVPDVLPLFNNLAELLLDAKLGIQEHEWASMSKEISGCKALTTFGVFDDTDDGMPYGWLKPLPPSLTLLELYTRAEELDRAASIALFELFNTSSHPSLKTIRTVTLAQAQQWHSDHSSSWSTAESSSASFTALPLPVPTASSSNSSGSADDYTSGLIAALNAHDFTVLATIVGSSSGAITDLLQGGNKTLFAPSDSALSSLASTASSLGFPLDSSDPSTLNTLLSYHIVPRPIEPSDMYEDVPTIVETELTDPRWVQLPDSAPQVLVLLPTSPPSDQFVIQRLLVNTTTVASFTYENLVIRRIDSVLIPPPSLSTILGAPTPEVNLSTFAGAQPSELVSLVNATGITVFAPTNEALAFSLSSGELAGHTRQEVVNTIANHFVQPGTVLYSTNLTSGLNVTSASGQPLGVVTNSTGRFITSNRTTARIVRNNILLSF</sequence>
<dbReference type="GO" id="GO:0016236">
    <property type="term" value="P:macroautophagy"/>
    <property type="evidence" value="ECO:0007669"/>
    <property type="project" value="TreeGrafter"/>
</dbReference>
<name>A0A1Y2BYI9_9BASI</name>
<dbReference type="InParanoid" id="A0A1Y2BYI9"/>
<dbReference type="Pfam" id="PF02469">
    <property type="entry name" value="Fasciclin"/>
    <property type="match status" value="2"/>
</dbReference>
<dbReference type="OrthoDB" id="286301at2759"/>
<dbReference type="InterPro" id="IPR036378">
    <property type="entry name" value="FAS1_dom_sf"/>
</dbReference>
<protein>
    <recommendedName>
        <fullName evidence="1">FAS1 domain-containing protein</fullName>
    </recommendedName>
</protein>
<dbReference type="SMART" id="SM00554">
    <property type="entry name" value="FAS1"/>
    <property type="match status" value="2"/>
</dbReference>
<comment type="caution">
    <text evidence="2">The sequence shown here is derived from an EMBL/GenBank/DDBJ whole genome shotgun (WGS) entry which is preliminary data.</text>
</comment>
<dbReference type="Proteomes" id="UP000193467">
    <property type="component" value="Unassembled WGS sequence"/>
</dbReference>
<evidence type="ECO:0000259" key="1">
    <source>
        <dbReference type="PROSITE" id="PS50213"/>
    </source>
</evidence>
<dbReference type="AlphaFoldDB" id="A0A1Y2BYI9"/>
<dbReference type="PANTHER" id="PTHR10900:SF122">
    <property type="entry name" value="FAS1 DOMAIN-CONTAINING PROTEIN"/>
    <property type="match status" value="1"/>
</dbReference>
<proteinExistence type="predicted"/>
<dbReference type="Gene3D" id="2.30.180.10">
    <property type="entry name" value="FAS1 domain"/>
    <property type="match status" value="2"/>
</dbReference>
<dbReference type="GO" id="GO:0000329">
    <property type="term" value="C:fungal-type vacuole membrane"/>
    <property type="evidence" value="ECO:0007669"/>
    <property type="project" value="TreeGrafter"/>
</dbReference>
<dbReference type="GO" id="GO:0005615">
    <property type="term" value="C:extracellular space"/>
    <property type="evidence" value="ECO:0007669"/>
    <property type="project" value="TreeGrafter"/>
</dbReference>
<dbReference type="SUPFAM" id="SSF82153">
    <property type="entry name" value="FAS1 domain"/>
    <property type="match status" value="2"/>
</dbReference>
<feature type="domain" description="FAS1" evidence="1">
    <location>
        <begin position="355"/>
        <end position="478"/>
    </location>
</feature>
<evidence type="ECO:0000313" key="3">
    <source>
        <dbReference type="Proteomes" id="UP000193467"/>
    </source>
</evidence>
<dbReference type="InterPro" id="IPR000782">
    <property type="entry name" value="FAS1_domain"/>
</dbReference>
<dbReference type="STRING" id="106004.A0A1Y2BYI9"/>
<keyword evidence="3" id="KW-1185">Reference proteome</keyword>
<gene>
    <name evidence="2" type="ORF">BCR35DRAFT_336530</name>
</gene>
<dbReference type="PANTHER" id="PTHR10900">
    <property type="entry name" value="PERIOSTIN-RELATED"/>
    <property type="match status" value="1"/>
</dbReference>